<feature type="region of interest" description="Disordered" evidence="1">
    <location>
        <begin position="68"/>
        <end position="174"/>
    </location>
</feature>
<dbReference type="AlphaFoldDB" id="F4QB08"/>
<dbReference type="Proteomes" id="UP000007797">
    <property type="component" value="Unassembled WGS sequence"/>
</dbReference>
<dbReference type="OrthoDB" id="17537at2759"/>
<evidence type="ECO:0000313" key="3">
    <source>
        <dbReference type="Proteomes" id="UP000007797"/>
    </source>
</evidence>
<sequence>MGWNNNNRIENKSNVILNGWIDGWVVSNYFNPVGGAVSKIFIIVFIINNEIDCRVALNYALRRTLAGPASSTSTYSPKLDPGKAAPSGNSGEGYRRPGTAASGPQSATAPYVPTTDIGKQAPSGQTSDSFRRFNSASGPQSSQAAYTPTNDPGVSSSVSGGGGNDYFSHHNDQN</sequence>
<dbReference type="KEGG" id="dfa:DFA_10653"/>
<evidence type="ECO:0000256" key="1">
    <source>
        <dbReference type="SAM" id="MobiDB-lite"/>
    </source>
</evidence>
<feature type="compositionally biased region" description="Polar residues" evidence="1">
    <location>
        <begin position="122"/>
        <end position="152"/>
    </location>
</feature>
<dbReference type="RefSeq" id="XP_004351296.1">
    <property type="nucleotide sequence ID" value="XM_004351244.1"/>
</dbReference>
<dbReference type="EMBL" id="GL883027">
    <property type="protein sequence ID" value="EGG14780.1"/>
    <property type="molecule type" value="Genomic_DNA"/>
</dbReference>
<keyword evidence="3" id="KW-1185">Reference proteome</keyword>
<proteinExistence type="predicted"/>
<gene>
    <name evidence="2" type="ORF">DFA_10653</name>
</gene>
<organism evidence="2 3">
    <name type="scientific">Cavenderia fasciculata</name>
    <name type="common">Slime mold</name>
    <name type="synonym">Dictyostelium fasciculatum</name>
    <dbReference type="NCBI Taxonomy" id="261658"/>
    <lineage>
        <taxon>Eukaryota</taxon>
        <taxon>Amoebozoa</taxon>
        <taxon>Evosea</taxon>
        <taxon>Eumycetozoa</taxon>
        <taxon>Dictyostelia</taxon>
        <taxon>Acytosteliales</taxon>
        <taxon>Cavenderiaceae</taxon>
        <taxon>Cavenderia</taxon>
    </lineage>
</organism>
<protein>
    <submittedName>
        <fullName evidence="2">Uncharacterized protein</fullName>
    </submittedName>
</protein>
<evidence type="ECO:0000313" key="2">
    <source>
        <dbReference type="EMBL" id="EGG14780.1"/>
    </source>
</evidence>
<reference evidence="3" key="1">
    <citation type="journal article" date="2011" name="Genome Res.">
        <title>Phylogeny-wide analysis of social amoeba genomes highlights ancient origins for complex intercellular communication.</title>
        <authorList>
            <person name="Heidel A.J."/>
            <person name="Lawal H.M."/>
            <person name="Felder M."/>
            <person name="Schilde C."/>
            <person name="Helps N.R."/>
            <person name="Tunggal B."/>
            <person name="Rivero F."/>
            <person name="John U."/>
            <person name="Schleicher M."/>
            <person name="Eichinger L."/>
            <person name="Platzer M."/>
            <person name="Noegel A.A."/>
            <person name="Schaap P."/>
            <person name="Gloeckner G."/>
        </authorList>
    </citation>
    <scope>NUCLEOTIDE SEQUENCE [LARGE SCALE GENOMIC DNA]</scope>
    <source>
        <strain evidence="3">SH3</strain>
    </source>
</reference>
<name>F4QB08_CACFS</name>
<accession>F4QB08</accession>
<dbReference type="GeneID" id="14866740"/>